<evidence type="ECO:0000313" key="1">
    <source>
        <dbReference type="EMBL" id="NEV69033.1"/>
    </source>
</evidence>
<reference evidence="1" key="3">
    <citation type="submission" date="2020-02" db="EMBL/GenBank/DDBJ databases">
        <authorList>
            <person name="Sarangi A.N."/>
            <person name="Ghosh S."/>
            <person name="Mukherjee M."/>
            <person name="Tripathy S."/>
        </authorList>
    </citation>
    <scope>NUCLEOTIDE SEQUENCE</scope>
    <source>
        <strain evidence="1">BDU141951</strain>
    </source>
</reference>
<sequence length="164" mass="18047">MAASAPVGPWDIEGEIQRLQWFGATRSPAQPMMSGTLGGDRECPAYYLLDLRVTHMTPSPSGDPGGDVELAGCYPTMTSYVPPPPRSTWRSRLMHFIQRQPARSATPMRVATLQLPHPQNDGFLKIGMRIRITEYCEFGDEGGIETTFRTITRQSLPPDGPNAG</sequence>
<protein>
    <submittedName>
        <fullName evidence="1">Uncharacterized protein</fullName>
    </submittedName>
</protein>
<dbReference type="EMBL" id="JTHE02000003">
    <property type="protein sequence ID" value="NEV69033.1"/>
    <property type="molecule type" value="Genomic_DNA"/>
</dbReference>
<organism evidence="1">
    <name type="scientific">Lyngbya confervoides BDU141951</name>
    <dbReference type="NCBI Taxonomy" id="1574623"/>
    <lineage>
        <taxon>Bacteria</taxon>
        <taxon>Bacillati</taxon>
        <taxon>Cyanobacteriota</taxon>
        <taxon>Cyanophyceae</taxon>
        <taxon>Oscillatoriophycideae</taxon>
        <taxon>Oscillatoriales</taxon>
        <taxon>Microcoleaceae</taxon>
        <taxon>Lyngbya</taxon>
    </lineage>
</organism>
<reference evidence="1" key="1">
    <citation type="submission" date="2014-11" db="EMBL/GenBank/DDBJ databases">
        <authorList>
            <person name="Malar M.C."/>
            <person name="Sen D."/>
            <person name="Tripathy S."/>
        </authorList>
    </citation>
    <scope>NUCLEOTIDE SEQUENCE</scope>
    <source>
        <strain evidence="1">BDU141951</strain>
    </source>
</reference>
<reference evidence="1" key="2">
    <citation type="journal article" date="2015" name="Genome Announc.">
        <title>Draft Genome Sequence of Filamentous Marine Cyanobacterium Lyngbya confervoides Strain BDU141951.</title>
        <authorList>
            <person name="Chandrababunaidu M.M."/>
            <person name="Sen D."/>
            <person name="Tripathy S."/>
        </authorList>
    </citation>
    <scope>NUCLEOTIDE SEQUENCE</scope>
    <source>
        <strain evidence="1">BDU141951</strain>
    </source>
</reference>
<comment type="caution">
    <text evidence="1">The sequence shown here is derived from an EMBL/GenBank/DDBJ whole genome shotgun (WGS) entry which is preliminary data.</text>
</comment>
<name>A0A0C1Y939_9CYAN</name>
<accession>A0A0C1Y939</accession>
<gene>
    <name evidence="1" type="ORF">QQ91_018190</name>
</gene>
<proteinExistence type="predicted"/>
<dbReference type="AlphaFoldDB" id="A0A0C1Y939"/>